<keyword evidence="2" id="KW-1185">Reference proteome</keyword>
<dbReference type="InterPro" id="IPR011256">
    <property type="entry name" value="Reg_factor_effector_dom_sf"/>
</dbReference>
<organism evidence="1 2">
    <name type="scientific">Pelomonas aquatica</name>
    <dbReference type="NCBI Taxonomy" id="431058"/>
    <lineage>
        <taxon>Bacteria</taxon>
        <taxon>Pseudomonadati</taxon>
        <taxon>Pseudomonadota</taxon>
        <taxon>Betaproteobacteria</taxon>
        <taxon>Burkholderiales</taxon>
        <taxon>Sphaerotilaceae</taxon>
        <taxon>Roseateles</taxon>
    </lineage>
</organism>
<accession>A0A9X4R635</accession>
<dbReference type="RefSeq" id="WP_268151903.1">
    <property type="nucleotide sequence ID" value="NZ_JAPPUW010000013.1"/>
</dbReference>
<reference evidence="1" key="1">
    <citation type="submission" date="2019-02" db="EMBL/GenBank/DDBJ databases">
        <title>Draft genome of the type strain Pelomonas aquatica CCUG 52575T.</title>
        <authorList>
            <person name="Gomila M."/>
            <person name="Lalucat J."/>
        </authorList>
    </citation>
    <scope>NUCLEOTIDE SEQUENCE</scope>
    <source>
        <strain evidence="1">CCUG 52575</strain>
    </source>
</reference>
<name>A0A9X4R635_9BURK</name>
<dbReference type="Proteomes" id="UP001152766">
    <property type="component" value="Unassembled WGS sequence"/>
</dbReference>
<sequence>MSAFFFVLAFLIVALFVYMGRYSGRVLAKHSRFIAVPPEAAYERVADLAQWQAWNPWLEHAPAGTGAEVDGTTLAWDVAHVGRGRVRQLAQTPSRALRQRLDFDLPFACKGRSDWRFEPAPGGTQVSWRFKGRVAFTLRAFAKTVQGATSLDLRFGLDRLAAVLENRAPDYTLDYAGLQDQPARLSAQAPYRGPLDTLAAELPPRIADVRARLAAAGLPGEGTAVVHYLKTQLKLRIVDCRVGVELPSDAALPTELTLHEQPAHPAYLLRFDGPAEQLEMAWYQAMQRLRVEQRQPDPRLPPYARYLGPRSVELYLPTRP</sequence>
<proteinExistence type="predicted"/>
<dbReference type="Pfam" id="PF10604">
    <property type="entry name" value="Polyketide_cyc2"/>
    <property type="match status" value="1"/>
</dbReference>
<dbReference type="SUPFAM" id="SSF55961">
    <property type="entry name" value="Bet v1-like"/>
    <property type="match status" value="1"/>
</dbReference>
<gene>
    <name evidence="1" type="ORF">EXJ73_21615</name>
</gene>
<dbReference type="EMBL" id="SGUG01000051">
    <property type="protein sequence ID" value="MDG0865062.1"/>
    <property type="molecule type" value="Genomic_DNA"/>
</dbReference>
<evidence type="ECO:0000313" key="1">
    <source>
        <dbReference type="EMBL" id="MDG0865062.1"/>
    </source>
</evidence>
<comment type="caution">
    <text evidence="1">The sequence shown here is derived from an EMBL/GenBank/DDBJ whole genome shotgun (WGS) entry which is preliminary data.</text>
</comment>
<dbReference type="InterPro" id="IPR019587">
    <property type="entry name" value="Polyketide_cyclase/dehydratase"/>
</dbReference>
<evidence type="ECO:0000313" key="2">
    <source>
        <dbReference type="Proteomes" id="UP001152766"/>
    </source>
</evidence>
<protein>
    <recommendedName>
        <fullName evidence="3">Polyketide cyclase</fullName>
    </recommendedName>
</protein>
<dbReference type="AlphaFoldDB" id="A0A9X4R635"/>
<dbReference type="InterPro" id="IPR023393">
    <property type="entry name" value="START-like_dom_sf"/>
</dbReference>
<evidence type="ECO:0008006" key="3">
    <source>
        <dbReference type="Google" id="ProtNLM"/>
    </source>
</evidence>
<dbReference type="Gene3D" id="3.30.530.20">
    <property type="match status" value="1"/>
</dbReference>
<dbReference type="Gene3D" id="3.20.80.10">
    <property type="entry name" value="Regulatory factor, effector binding domain"/>
    <property type="match status" value="1"/>
</dbReference>